<dbReference type="EMBL" id="WHPN01000331">
    <property type="protein sequence ID" value="KAF4407111.1"/>
    <property type="molecule type" value="Genomic_DNA"/>
</dbReference>
<evidence type="ECO:0008006" key="4">
    <source>
        <dbReference type="Google" id="ProtNLM"/>
    </source>
</evidence>
<sequence>MRPRGRTGPLIACAAVLGVLTGVVIGYTVQYDRPPTPLPPLSQRELPQPEPLPESKQPEPLSAAQDRMVKTDGDLRRLLLKKPEGAQAVPGEVEGDWLSLAEYTQEFTEPSSLFLQLTGLHFRRTAGTSWERSDGSRVNIRLVQFRDAEQLSSSFFLQHQLSYMADAEYAGNEGKPVPQTLEGRYYVHDEPYREAGYEPVYAARALARRGDIVMDIAIADSKPVDDRTVLSLAERQLERL</sequence>
<organism evidence="2 3">
    <name type="scientific">Streptomyces lycii</name>
    <dbReference type="NCBI Taxonomy" id="2654337"/>
    <lineage>
        <taxon>Bacteria</taxon>
        <taxon>Bacillati</taxon>
        <taxon>Actinomycetota</taxon>
        <taxon>Actinomycetes</taxon>
        <taxon>Kitasatosporales</taxon>
        <taxon>Streptomycetaceae</taxon>
        <taxon>Streptomyces</taxon>
    </lineage>
</organism>
<accession>A0ABQ7FDN2</accession>
<dbReference type="RefSeq" id="WP_098753069.1">
    <property type="nucleotide sequence ID" value="NZ_WHPN01000331.1"/>
</dbReference>
<comment type="caution">
    <text evidence="2">The sequence shown here is derived from an EMBL/GenBank/DDBJ whole genome shotgun (WGS) entry which is preliminary data.</text>
</comment>
<evidence type="ECO:0000256" key="1">
    <source>
        <dbReference type="SAM" id="MobiDB-lite"/>
    </source>
</evidence>
<evidence type="ECO:0000313" key="2">
    <source>
        <dbReference type="EMBL" id="KAF4407111.1"/>
    </source>
</evidence>
<gene>
    <name evidence="2" type="ORF">GCU69_21205</name>
</gene>
<reference evidence="2 3" key="1">
    <citation type="submission" date="2019-10" db="EMBL/GenBank/DDBJ databases">
        <title>Streptomyces tenebrisbrunneis sp.nov., an endogenous actinomycete isolated from of Lycium ruthenicum.</title>
        <authorList>
            <person name="Ma L."/>
        </authorList>
    </citation>
    <scope>NUCLEOTIDE SEQUENCE [LARGE SCALE GENOMIC DNA]</scope>
    <source>
        <strain evidence="2 3">TRM 66187</strain>
    </source>
</reference>
<evidence type="ECO:0000313" key="3">
    <source>
        <dbReference type="Proteomes" id="UP000621266"/>
    </source>
</evidence>
<proteinExistence type="predicted"/>
<name>A0ABQ7FDN2_9ACTN</name>
<keyword evidence="3" id="KW-1185">Reference proteome</keyword>
<feature type="region of interest" description="Disordered" evidence="1">
    <location>
        <begin position="35"/>
        <end position="65"/>
    </location>
</feature>
<protein>
    <recommendedName>
        <fullName evidence="4">Serine/threonine protein kinase</fullName>
    </recommendedName>
</protein>
<dbReference type="Proteomes" id="UP000621266">
    <property type="component" value="Unassembled WGS sequence"/>
</dbReference>